<feature type="transmembrane region" description="Helical" evidence="2">
    <location>
        <begin position="220"/>
        <end position="241"/>
    </location>
</feature>
<dbReference type="Proteomes" id="UP000236738">
    <property type="component" value="Unassembled WGS sequence"/>
</dbReference>
<dbReference type="PANTHER" id="PTHR38434:SF1">
    <property type="entry name" value="BLL2549 PROTEIN"/>
    <property type="match status" value="1"/>
</dbReference>
<feature type="transmembrane region" description="Helical" evidence="2">
    <location>
        <begin position="788"/>
        <end position="805"/>
    </location>
</feature>
<feature type="transmembrane region" description="Helical" evidence="2">
    <location>
        <begin position="193"/>
        <end position="214"/>
    </location>
</feature>
<dbReference type="InterPro" id="IPR019286">
    <property type="entry name" value="DUF2339_TM"/>
</dbReference>
<feature type="transmembrane region" description="Helical" evidence="2">
    <location>
        <begin position="435"/>
        <end position="451"/>
    </location>
</feature>
<feature type="transmembrane region" description="Helical" evidence="2">
    <location>
        <begin position="355"/>
        <end position="375"/>
    </location>
</feature>
<feature type="transmembrane region" description="Helical" evidence="2">
    <location>
        <begin position="272"/>
        <end position="290"/>
    </location>
</feature>
<evidence type="ECO:0000313" key="3">
    <source>
        <dbReference type="EMBL" id="SEG16629.1"/>
    </source>
</evidence>
<sequence length="833" mass="95447">MEILLFLILLILIIILLNKTSKNAAETKIALEQLKSSLKELKSQIKSNPETLQSSTEIEKAVQPKIIPEKTILEEIKPQKAEPEVTFQNVALSTKSREITEQKPKRPYSQEILPPKKSWLEKFKEENPDIEKFIGENLINKIGILILVLGISFFVKFAIDKDWINEPARVGIGILAGAIVMFVAHKLKTNYKAFSSVFVAGAVGIFYLTIGIAFHDYHLFSQTVAFIIMVVITAFSALVSVSYDRKELAVLTLIGGFAVPFMVSTGEGNYKVLFSYLIILNLGMLTIAYFKKWNLVTILAFIFTCLIFSGWFQSVYFGPKFPHFGAFLFATIFYVIFSIAIVINNLRTKNQFSKVDYALFLANTFFYFGMGISIIESWGIHIKGLFTVVLALYNFILAIIFYKKYGLDKNAVYLLLGLTLSLITLAIPIQFEGNRITLFWAAEAVLLFWLAKKSNILTLKFAGIAVQILMLISLAMDWDFYYLGFKDLNLRPILNPIFITGIVSLASLIASTYFFKEEKENQFFNFFTIKNKNYRFGLILLSFFVAYFVGYFEVFYQAHFYIANDASAISLSVLYHFIFSVVLIYFSLKKKIAVKFSFILAFANLVLYCAVFYSLTFQEMTNNFAGDSNNQMAFIIHYLLLICLFYFIYILYTNRNEASFSKYLNHKFALWILAFFAIYILSNEVMIHGLKWSGEITNNEDFIKNKFTFDSSFYSKKHFFEDKASLLKTQIIKIGYPVLWGVLSFLFLIVGIKKQNKKLRIIALTLLGITILKLFIYDIQNVSETGKIIAFILLGVLILIISFVYQKIKKLVIDDENSNRTNLEKPQNNEDEA</sequence>
<feature type="transmembrane region" description="Helical" evidence="2">
    <location>
        <begin position="295"/>
        <end position="312"/>
    </location>
</feature>
<feature type="transmembrane region" description="Helical" evidence="2">
    <location>
        <begin position="759"/>
        <end position="776"/>
    </location>
</feature>
<dbReference type="PANTHER" id="PTHR38434">
    <property type="entry name" value="BLL2549 PROTEIN"/>
    <property type="match status" value="1"/>
</dbReference>
<name>A0A1H5XXU3_9FLAO</name>
<keyword evidence="4" id="KW-1185">Reference proteome</keyword>
<feature type="transmembrane region" description="Helical" evidence="2">
    <location>
        <begin position="458"/>
        <end position="476"/>
    </location>
</feature>
<organism evidence="3 4">
    <name type="scientific">Halpernia humi</name>
    <dbReference type="NCBI Taxonomy" id="493375"/>
    <lineage>
        <taxon>Bacteria</taxon>
        <taxon>Pseudomonadati</taxon>
        <taxon>Bacteroidota</taxon>
        <taxon>Flavobacteriia</taxon>
        <taxon>Flavobacteriales</taxon>
        <taxon>Weeksellaceae</taxon>
        <taxon>Chryseobacterium group</taxon>
        <taxon>Halpernia</taxon>
    </lineage>
</organism>
<reference evidence="4" key="1">
    <citation type="submission" date="2016-10" db="EMBL/GenBank/DDBJ databases">
        <authorList>
            <person name="Varghese N."/>
            <person name="Submissions S."/>
        </authorList>
    </citation>
    <scope>NUCLEOTIDE SEQUENCE [LARGE SCALE GENOMIC DNA]</scope>
    <source>
        <strain evidence="4">DSM 21580</strain>
    </source>
</reference>
<dbReference type="OrthoDB" id="666059at2"/>
<evidence type="ECO:0000313" key="4">
    <source>
        <dbReference type="Proteomes" id="UP000236738"/>
    </source>
</evidence>
<feature type="transmembrane region" description="Helical" evidence="2">
    <location>
        <begin position="664"/>
        <end position="682"/>
    </location>
</feature>
<dbReference type="EMBL" id="FNUS01000003">
    <property type="protein sequence ID" value="SEG16629.1"/>
    <property type="molecule type" value="Genomic_DNA"/>
</dbReference>
<keyword evidence="2" id="KW-1133">Transmembrane helix</keyword>
<feature type="transmembrane region" description="Helical" evidence="2">
    <location>
        <begin position="536"/>
        <end position="556"/>
    </location>
</feature>
<feature type="transmembrane region" description="Helical" evidence="2">
    <location>
        <begin position="635"/>
        <end position="652"/>
    </location>
</feature>
<dbReference type="Pfam" id="PF10101">
    <property type="entry name" value="DUF2339"/>
    <property type="match status" value="1"/>
</dbReference>
<feature type="transmembrane region" description="Helical" evidence="2">
    <location>
        <begin position="734"/>
        <end position="752"/>
    </location>
</feature>
<feature type="transmembrane region" description="Helical" evidence="2">
    <location>
        <begin position="411"/>
        <end position="429"/>
    </location>
</feature>
<accession>A0A1H5XXU3</accession>
<dbReference type="AlphaFoldDB" id="A0A1H5XXU3"/>
<keyword evidence="1" id="KW-0175">Coiled coil</keyword>
<feature type="coiled-coil region" evidence="1">
    <location>
        <begin position="17"/>
        <end position="44"/>
    </location>
</feature>
<feature type="transmembrane region" description="Helical" evidence="2">
    <location>
        <begin position="598"/>
        <end position="615"/>
    </location>
</feature>
<feature type="transmembrane region" description="Helical" evidence="2">
    <location>
        <begin position="324"/>
        <end position="343"/>
    </location>
</feature>
<feature type="transmembrane region" description="Helical" evidence="2">
    <location>
        <begin position="568"/>
        <end position="586"/>
    </location>
</feature>
<gene>
    <name evidence="3" type="ORF">SAMN05421847_1602</name>
</gene>
<proteinExistence type="predicted"/>
<feature type="transmembrane region" description="Helical" evidence="2">
    <location>
        <begin position="138"/>
        <end position="159"/>
    </location>
</feature>
<evidence type="ECO:0000256" key="1">
    <source>
        <dbReference type="SAM" id="Coils"/>
    </source>
</evidence>
<feature type="transmembrane region" description="Helical" evidence="2">
    <location>
        <begin position="381"/>
        <end position="402"/>
    </location>
</feature>
<feature type="transmembrane region" description="Helical" evidence="2">
    <location>
        <begin position="496"/>
        <end position="515"/>
    </location>
</feature>
<evidence type="ECO:0000256" key="2">
    <source>
        <dbReference type="SAM" id="Phobius"/>
    </source>
</evidence>
<dbReference type="RefSeq" id="WP_103913726.1">
    <property type="nucleotide sequence ID" value="NZ_FNUS01000003.1"/>
</dbReference>
<feature type="transmembrane region" description="Helical" evidence="2">
    <location>
        <begin position="248"/>
        <end position="266"/>
    </location>
</feature>
<keyword evidence="2" id="KW-0472">Membrane</keyword>
<protein>
    <submittedName>
        <fullName evidence="3">Predicted membrane protein</fullName>
    </submittedName>
</protein>
<keyword evidence="2" id="KW-0812">Transmembrane</keyword>